<dbReference type="Proteomes" id="UP000641646">
    <property type="component" value="Unassembled WGS sequence"/>
</dbReference>
<keyword evidence="1 3" id="KW-0807">Transducer</keyword>
<dbReference type="CDD" id="cd06225">
    <property type="entry name" value="HAMP"/>
    <property type="match status" value="1"/>
</dbReference>
<dbReference type="SMART" id="SM00283">
    <property type="entry name" value="MA"/>
    <property type="match status" value="1"/>
</dbReference>
<evidence type="ECO:0000256" key="2">
    <source>
        <dbReference type="ARBA" id="ARBA00029447"/>
    </source>
</evidence>
<dbReference type="PANTHER" id="PTHR32089:SF120">
    <property type="entry name" value="METHYL-ACCEPTING CHEMOTAXIS PROTEIN TLPQ"/>
    <property type="match status" value="1"/>
</dbReference>
<organism evidence="7 8">
    <name type="scientific">Aerosakkonema funiforme FACHB-1375</name>
    <dbReference type="NCBI Taxonomy" id="2949571"/>
    <lineage>
        <taxon>Bacteria</taxon>
        <taxon>Bacillati</taxon>
        <taxon>Cyanobacteriota</taxon>
        <taxon>Cyanophyceae</taxon>
        <taxon>Oscillatoriophycideae</taxon>
        <taxon>Aerosakkonematales</taxon>
        <taxon>Aerosakkonemataceae</taxon>
        <taxon>Aerosakkonema</taxon>
    </lineage>
</organism>
<evidence type="ECO:0000313" key="7">
    <source>
        <dbReference type="EMBL" id="MBD2186119.1"/>
    </source>
</evidence>
<evidence type="ECO:0000259" key="5">
    <source>
        <dbReference type="PROSITE" id="PS50111"/>
    </source>
</evidence>
<keyword evidence="4" id="KW-0812">Transmembrane</keyword>
<dbReference type="PROSITE" id="PS50885">
    <property type="entry name" value="HAMP"/>
    <property type="match status" value="1"/>
</dbReference>
<dbReference type="SMART" id="SM00304">
    <property type="entry name" value="HAMP"/>
    <property type="match status" value="1"/>
</dbReference>
<dbReference type="Pfam" id="PF00015">
    <property type="entry name" value="MCPsignal"/>
    <property type="match status" value="1"/>
</dbReference>
<feature type="transmembrane region" description="Helical" evidence="4">
    <location>
        <begin position="121"/>
        <end position="144"/>
    </location>
</feature>
<dbReference type="PANTHER" id="PTHR32089">
    <property type="entry name" value="METHYL-ACCEPTING CHEMOTAXIS PROTEIN MCPB"/>
    <property type="match status" value="1"/>
</dbReference>
<gene>
    <name evidence="7" type="ORF">H6G03_34525</name>
</gene>
<evidence type="ECO:0000256" key="1">
    <source>
        <dbReference type="ARBA" id="ARBA00023224"/>
    </source>
</evidence>
<dbReference type="InterPro" id="IPR004090">
    <property type="entry name" value="Chemotax_Me-accpt_rcpt"/>
</dbReference>
<evidence type="ECO:0000259" key="6">
    <source>
        <dbReference type="PROSITE" id="PS50885"/>
    </source>
</evidence>
<sequence length="479" mass="52395">MARNVRGYAVFFDDSETRDSYKESYNSGYKEFRDRSEDLIKIVTDPIQKKAISVLIEEAENHHQKSLEVLRLFDEKKVADGAEMLKSIRFANYDEARNEFLNRSDYLLNQKNQALEQAQQILLLTLLVSILLSIIGTIITAAAITLPLKQQLPIAIGATEKIAQGDLTQNLDAAEDRTEIGQLLKAFGSMTEKLNSLLRQVQQSGIQVTSSVTSIFVSNKKLEATVTAQAATTNQVAATAKQIAATSSQLVKIISQVENKSQTTASAAVESRKDLMHMETSMVKLAGDTDIVSEKLGAIGAKANNINNIITTITKVADRTNLLSLNAAMEAEKAGHYGKGFAVVAKEIARLADQTAVATLDIENMVKEMQGAVSIGVTEMDKFTQKVKQMVEVVHNISPKLESIIEEVQSLSPSFQQVSNRIETQLQEASQISDSMLQLSEGSSQIVDLLRGINGAMEELDNAAKGLRLEISRFKVAGD</sequence>
<dbReference type="SUPFAM" id="SSF58104">
    <property type="entry name" value="Methyl-accepting chemotaxis protein (MCP) signaling domain"/>
    <property type="match status" value="1"/>
</dbReference>
<reference evidence="7" key="2">
    <citation type="submission" date="2020-08" db="EMBL/GenBank/DDBJ databases">
        <authorList>
            <person name="Chen M."/>
            <person name="Teng W."/>
            <person name="Zhao L."/>
            <person name="Hu C."/>
            <person name="Zhou Y."/>
            <person name="Han B."/>
            <person name="Song L."/>
            <person name="Shu W."/>
        </authorList>
    </citation>
    <scope>NUCLEOTIDE SEQUENCE</scope>
    <source>
        <strain evidence="7">FACHB-1375</strain>
    </source>
</reference>
<dbReference type="InterPro" id="IPR003660">
    <property type="entry name" value="HAMP_dom"/>
</dbReference>
<evidence type="ECO:0000256" key="3">
    <source>
        <dbReference type="PROSITE-ProRule" id="PRU00284"/>
    </source>
</evidence>
<dbReference type="PROSITE" id="PS50111">
    <property type="entry name" value="CHEMOTAXIS_TRANSDUC_2"/>
    <property type="match status" value="1"/>
</dbReference>
<dbReference type="InterPro" id="IPR004089">
    <property type="entry name" value="MCPsignal_dom"/>
</dbReference>
<dbReference type="Gene3D" id="1.10.287.950">
    <property type="entry name" value="Methyl-accepting chemotaxis protein"/>
    <property type="match status" value="1"/>
</dbReference>
<dbReference type="GO" id="GO:0006935">
    <property type="term" value="P:chemotaxis"/>
    <property type="evidence" value="ECO:0007669"/>
    <property type="project" value="InterPro"/>
</dbReference>
<evidence type="ECO:0000313" key="8">
    <source>
        <dbReference type="Proteomes" id="UP000641646"/>
    </source>
</evidence>
<dbReference type="GO" id="GO:0004888">
    <property type="term" value="F:transmembrane signaling receptor activity"/>
    <property type="evidence" value="ECO:0007669"/>
    <property type="project" value="InterPro"/>
</dbReference>
<evidence type="ECO:0000256" key="4">
    <source>
        <dbReference type="SAM" id="Phobius"/>
    </source>
</evidence>
<protein>
    <submittedName>
        <fullName evidence="7">Methyl-accepting chemotaxis protein</fullName>
    </submittedName>
</protein>
<keyword evidence="4" id="KW-0472">Membrane</keyword>
<dbReference type="AlphaFoldDB" id="A0A926VP86"/>
<name>A0A926VP86_9CYAN</name>
<keyword evidence="8" id="KW-1185">Reference proteome</keyword>
<feature type="domain" description="HAMP" evidence="6">
    <location>
        <begin position="158"/>
        <end position="199"/>
    </location>
</feature>
<feature type="domain" description="Methyl-accepting transducer" evidence="5">
    <location>
        <begin position="204"/>
        <end position="440"/>
    </location>
</feature>
<comment type="similarity">
    <text evidence="2">Belongs to the methyl-accepting chemotaxis (MCP) protein family.</text>
</comment>
<dbReference type="GO" id="GO:0016020">
    <property type="term" value="C:membrane"/>
    <property type="evidence" value="ECO:0007669"/>
    <property type="project" value="InterPro"/>
</dbReference>
<dbReference type="EMBL" id="JACJPW010000167">
    <property type="protein sequence ID" value="MBD2186119.1"/>
    <property type="molecule type" value="Genomic_DNA"/>
</dbReference>
<keyword evidence="4" id="KW-1133">Transmembrane helix</keyword>
<reference evidence="7" key="1">
    <citation type="journal article" date="2015" name="ISME J.">
        <title>Draft Genome Sequence of Streptomyces incarnatus NRRL8089, which Produces the Nucleoside Antibiotic Sinefungin.</title>
        <authorList>
            <person name="Oshima K."/>
            <person name="Hattori M."/>
            <person name="Shimizu H."/>
            <person name="Fukuda K."/>
            <person name="Nemoto M."/>
            <person name="Inagaki K."/>
            <person name="Tamura T."/>
        </authorList>
    </citation>
    <scope>NUCLEOTIDE SEQUENCE</scope>
    <source>
        <strain evidence="7">FACHB-1375</strain>
    </source>
</reference>
<accession>A0A926VP86</accession>
<comment type="caution">
    <text evidence="7">The sequence shown here is derived from an EMBL/GenBank/DDBJ whole genome shotgun (WGS) entry which is preliminary data.</text>
</comment>
<proteinExistence type="inferred from homology"/>
<dbReference type="GO" id="GO:0007165">
    <property type="term" value="P:signal transduction"/>
    <property type="evidence" value="ECO:0007669"/>
    <property type="project" value="UniProtKB-KW"/>
</dbReference>
<dbReference type="PRINTS" id="PR00260">
    <property type="entry name" value="CHEMTRNSDUCR"/>
</dbReference>
<dbReference type="Pfam" id="PF00672">
    <property type="entry name" value="HAMP"/>
    <property type="match status" value="1"/>
</dbReference>